<evidence type="ECO:0000313" key="6">
    <source>
        <dbReference type="Proteomes" id="UP000245655"/>
    </source>
</evidence>
<dbReference type="EMBL" id="QGGM01000014">
    <property type="protein sequence ID" value="PWK07823.1"/>
    <property type="molecule type" value="Genomic_DNA"/>
</dbReference>
<keyword evidence="3" id="KW-0804">Transcription</keyword>
<dbReference type="AlphaFoldDB" id="A0A2V1ZRN4"/>
<evidence type="ECO:0000256" key="1">
    <source>
        <dbReference type="ARBA" id="ARBA00023015"/>
    </source>
</evidence>
<dbReference type="SUPFAM" id="SSF46785">
    <property type="entry name" value="Winged helix' DNA-binding domain"/>
    <property type="match status" value="1"/>
</dbReference>
<dbReference type="GO" id="GO:0003677">
    <property type="term" value="F:DNA binding"/>
    <property type="evidence" value="ECO:0007669"/>
    <property type="project" value="UniProtKB-KW"/>
</dbReference>
<name>A0A2V1ZRN4_PSYIM</name>
<feature type="domain" description="HTH hxlR-type" evidence="4">
    <location>
        <begin position="8"/>
        <end position="119"/>
    </location>
</feature>
<keyword evidence="6" id="KW-1185">Reference proteome</keyword>
<dbReference type="InterPro" id="IPR036388">
    <property type="entry name" value="WH-like_DNA-bd_sf"/>
</dbReference>
<comment type="caution">
    <text evidence="5">The sequence shown here is derived from an EMBL/GenBank/DDBJ whole genome shotgun (WGS) entry which is preliminary data.</text>
</comment>
<keyword evidence="2" id="KW-0238">DNA-binding</keyword>
<protein>
    <submittedName>
        <fullName evidence="5">HxlR family transcriptional regulator</fullName>
    </submittedName>
</protein>
<dbReference type="PANTHER" id="PTHR33204:SF29">
    <property type="entry name" value="TRANSCRIPTIONAL REGULATOR"/>
    <property type="match status" value="1"/>
</dbReference>
<proteinExistence type="predicted"/>
<evidence type="ECO:0000256" key="3">
    <source>
        <dbReference type="ARBA" id="ARBA00023163"/>
    </source>
</evidence>
<accession>A0A2V1ZRN4</accession>
<dbReference type="RefSeq" id="WP_095570550.1">
    <property type="nucleotide sequence ID" value="NZ_CAJGZY010000009.1"/>
</dbReference>
<dbReference type="PROSITE" id="PS51118">
    <property type="entry name" value="HTH_HXLR"/>
    <property type="match status" value="1"/>
</dbReference>
<reference evidence="5 6" key="1">
    <citation type="submission" date="2018-05" db="EMBL/GenBank/DDBJ databases">
        <title>Genomic Encyclopedia of Type Strains, Phase IV (KMG-IV): sequencing the most valuable type-strain genomes for metagenomic binning, comparative biology and taxonomic classification.</title>
        <authorList>
            <person name="Goeker M."/>
        </authorList>
    </citation>
    <scope>NUCLEOTIDE SEQUENCE [LARGE SCALE GENOMIC DNA]</scope>
    <source>
        <strain evidence="5 6">DSM 7229</strain>
    </source>
</reference>
<dbReference type="Proteomes" id="UP000245655">
    <property type="component" value="Unassembled WGS sequence"/>
</dbReference>
<gene>
    <name evidence="5" type="ORF">C8D84_11463</name>
</gene>
<evidence type="ECO:0000256" key="2">
    <source>
        <dbReference type="ARBA" id="ARBA00023125"/>
    </source>
</evidence>
<organism evidence="5 6">
    <name type="scientific">Psychrobacter immobilis</name>
    <dbReference type="NCBI Taxonomy" id="498"/>
    <lineage>
        <taxon>Bacteria</taxon>
        <taxon>Pseudomonadati</taxon>
        <taxon>Pseudomonadota</taxon>
        <taxon>Gammaproteobacteria</taxon>
        <taxon>Moraxellales</taxon>
        <taxon>Moraxellaceae</taxon>
        <taxon>Psychrobacter</taxon>
    </lineage>
</organism>
<dbReference type="Gene3D" id="1.10.10.10">
    <property type="entry name" value="Winged helix-like DNA-binding domain superfamily/Winged helix DNA-binding domain"/>
    <property type="match status" value="1"/>
</dbReference>
<dbReference type="GeneID" id="60255968"/>
<evidence type="ECO:0000259" key="4">
    <source>
        <dbReference type="PROSITE" id="PS51118"/>
    </source>
</evidence>
<dbReference type="PANTHER" id="PTHR33204">
    <property type="entry name" value="TRANSCRIPTIONAL REGULATOR, MARR FAMILY"/>
    <property type="match status" value="1"/>
</dbReference>
<dbReference type="InterPro" id="IPR036390">
    <property type="entry name" value="WH_DNA-bd_sf"/>
</dbReference>
<sequence length="127" mass="14996">MSERDWHCEDPKQQLIWAAATSETLRVLEGKWKMVIICQLFAAKCPLRFSELERRIDDINQKMLIQQLKQLEKDGIVERTVYPQVPPKVEYHLTKMGIALGPSMEALIDWAFLRREQLIQEDKKERS</sequence>
<evidence type="ECO:0000313" key="5">
    <source>
        <dbReference type="EMBL" id="PWK07823.1"/>
    </source>
</evidence>
<dbReference type="InterPro" id="IPR002577">
    <property type="entry name" value="HTH_HxlR"/>
</dbReference>
<keyword evidence="1" id="KW-0805">Transcription regulation</keyword>
<dbReference type="Pfam" id="PF01638">
    <property type="entry name" value="HxlR"/>
    <property type="match status" value="1"/>
</dbReference>